<keyword evidence="1" id="KW-1133">Transmembrane helix</keyword>
<feature type="transmembrane region" description="Helical" evidence="1">
    <location>
        <begin position="80"/>
        <end position="101"/>
    </location>
</feature>
<comment type="caution">
    <text evidence="2">The sequence shown here is derived from an EMBL/GenBank/DDBJ whole genome shotgun (WGS) entry which is preliminary data.</text>
</comment>
<gene>
    <name evidence="2" type="ORF">C7B47_10075</name>
</gene>
<name>A0A1R0IK53_SULTH</name>
<feature type="transmembrane region" description="Helical" evidence="1">
    <location>
        <begin position="48"/>
        <end position="68"/>
    </location>
</feature>
<feature type="transmembrane region" description="Helical" evidence="1">
    <location>
        <begin position="12"/>
        <end position="36"/>
    </location>
</feature>
<dbReference type="Proteomes" id="UP000242705">
    <property type="component" value="Unassembled WGS sequence"/>
</dbReference>
<evidence type="ECO:0000256" key="1">
    <source>
        <dbReference type="SAM" id="Phobius"/>
    </source>
</evidence>
<keyword evidence="1" id="KW-0472">Membrane</keyword>
<sequence>MHDDNPIENRQTAGHALFFALATTFGGGAALHLIRAALWHKSLPLSEVITFVLTALASILLLSVIWSGRPEKTWSLNRHILWISVLAVATTIFATTIWPIFWHWAFPSGY</sequence>
<proteinExistence type="predicted"/>
<accession>A0A1R0IK53</accession>
<evidence type="ECO:0000313" key="2">
    <source>
        <dbReference type="EMBL" id="PSR26662.1"/>
    </source>
</evidence>
<dbReference type="AlphaFoldDB" id="A0A1R0IK53"/>
<dbReference type="EMBL" id="PXYX01000020">
    <property type="protein sequence ID" value="PSR26662.1"/>
    <property type="molecule type" value="Genomic_DNA"/>
</dbReference>
<reference evidence="2 3" key="1">
    <citation type="journal article" date="2014" name="BMC Genomics">
        <title>Comparison of environmental and isolate Sulfobacillus genomes reveals diverse carbon, sulfur, nitrogen, and hydrogen metabolisms.</title>
        <authorList>
            <person name="Justice N.B."/>
            <person name="Norman A."/>
            <person name="Brown C.T."/>
            <person name="Singh A."/>
            <person name="Thomas B.C."/>
            <person name="Banfield J.F."/>
        </authorList>
    </citation>
    <scope>NUCLEOTIDE SEQUENCE [LARGE SCALE GENOMIC DNA]</scope>
    <source>
        <strain evidence="2">AMDSBA5</strain>
    </source>
</reference>
<protein>
    <submittedName>
        <fullName evidence="2">Uncharacterized protein</fullName>
    </submittedName>
</protein>
<organism evidence="2 3">
    <name type="scientific">Sulfobacillus thermosulfidooxidans</name>
    <dbReference type="NCBI Taxonomy" id="28034"/>
    <lineage>
        <taxon>Bacteria</taxon>
        <taxon>Bacillati</taxon>
        <taxon>Bacillota</taxon>
        <taxon>Clostridia</taxon>
        <taxon>Eubacteriales</taxon>
        <taxon>Clostridiales Family XVII. Incertae Sedis</taxon>
        <taxon>Sulfobacillus</taxon>
    </lineage>
</organism>
<evidence type="ECO:0000313" key="3">
    <source>
        <dbReference type="Proteomes" id="UP000242705"/>
    </source>
</evidence>
<keyword evidence="1" id="KW-0812">Transmembrane</keyword>